<dbReference type="EMBL" id="LIAE01008364">
    <property type="protein sequence ID" value="PAV74273.1"/>
    <property type="molecule type" value="Genomic_DNA"/>
</dbReference>
<feature type="compositionally biased region" description="Low complexity" evidence="1">
    <location>
        <begin position="77"/>
        <end position="89"/>
    </location>
</feature>
<sequence length="199" mass="20965">MIELGGIAIAVVHVRAEQRWVGEETVRVLLVAKGQDLLHHLNGVGAWRDDITEYGEPFVVSGQGVEAAEEQGIAKAGEAGGATEQQQGLGHAGEVPEEQQEPAEARPVDGCASGKSCAGHVCLRERLPAGSAIQLAASGGQKVAPEVAALGLLGWRSGGEWGEVDLWITIRRNTALYPELLHQDLLLVGQAVQRLADSC</sequence>
<gene>
    <name evidence="2" type="ORF">WR25_01938</name>
</gene>
<reference evidence="2 3" key="1">
    <citation type="journal article" date="2017" name="Curr. Biol.">
        <title>Genome architecture and evolution of a unichromosomal asexual nematode.</title>
        <authorList>
            <person name="Fradin H."/>
            <person name="Zegar C."/>
            <person name="Gutwein M."/>
            <person name="Lucas J."/>
            <person name="Kovtun M."/>
            <person name="Corcoran D."/>
            <person name="Baugh L.R."/>
            <person name="Kiontke K."/>
            <person name="Gunsalus K."/>
            <person name="Fitch D.H."/>
            <person name="Piano F."/>
        </authorList>
    </citation>
    <scope>NUCLEOTIDE SEQUENCE [LARGE SCALE GENOMIC DNA]</scope>
    <source>
        <strain evidence="2">PF1309</strain>
    </source>
</reference>
<evidence type="ECO:0000313" key="2">
    <source>
        <dbReference type="EMBL" id="PAV74273.1"/>
    </source>
</evidence>
<dbReference type="AlphaFoldDB" id="A0A2A2KK89"/>
<dbReference type="Proteomes" id="UP000218231">
    <property type="component" value="Unassembled WGS sequence"/>
</dbReference>
<protein>
    <submittedName>
        <fullName evidence="2">Uncharacterized protein</fullName>
    </submittedName>
</protein>
<comment type="caution">
    <text evidence="2">The sequence shown here is derived from an EMBL/GenBank/DDBJ whole genome shotgun (WGS) entry which is preliminary data.</text>
</comment>
<feature type="region of interest" description="Disordered" evidence="1">
    <location>
        <begin position="77"/>
        <end position="110"/>
    </location>
</feature>
<keyword evidence="3" id="KW-1185">Reference proteome</keyword>
<name>A0A2A2KK89_9BILA</name>
<organism evidence="2 3">
    <name type="scientific">Diploscapter pachys</name>
    <dbReference type="NCBI Taxonomy" id="2018661"/>
    <lineage>
        <taxon>Eukaryota</taxon>
        <taxon>Metazoa</taxon>
        <taxon>Ecdysozoa</taxon>
        <taxon>Nematoda</taxon>
        <taxon>Chromadorea</taxon>
        <taxon>Rhabditida</taxon>
        <taxon>Rhabditina</taxon>
        <taxon>Rhabditomorpha</taxon>
        <taxon>Rhabditoidea</taxon>
        <taxon>Rhabditidae</taxon>
        <taxon>Diploscapter</taxon>
    </lineage>
</organism>
<proteinExistence type="predicted"/>
<evidence type="ECO:0000256" key="1">
    <source>
        <dbReference type="SAM" id="MobiDB-lite"/>
    </source>
</evidence>
<evidence type="ECO:0000313" key="3">
    <source>
        <dbReference type="Proteomes" id="UP000218231"/>
    </source>
</evidence>
<accession>A0A2A2KK89</accession>